<dbReference type="RefSeq" id="WP_119516817.1">
    <property type="nucleotide sequence ID" value="NZ_NQYH01000014.1"/>
</dbReference>
<dbReference type="EMBL" id="NQYH01000014">
    <property type="protein sequence ID" value="RIY39670.1"/>
    <property type="molecule type" value="Genomic_DNA"/>
</dbReference>
<dbReference type="SMART" id="SM00481">
    <property type="entry name" value="POLIIIAc"/>
    <property type="match status" value="1"/>
</dbReference>
<dbReference type="InterPro" id="IPR052018">
    <property type="entry name" value="PHP_domain"/>
</dbReference>
<dbReference type="InterPro" id="IPR004013">
    <property type="entry name" value="PHP_dom"/>
</dbReference>
<dbReference type="Gene3D" id="3.20.20.140">
    <property type="entry name" value="Metal-dependent hydrolases"/>
    <property type="match status" value="1"/>
</dbReference>
<name>A0A3A1YRW1_9BURK</name>
<dbReference type="CDD" id="cd07438">
    <property type="entry name" value="PHP_HisPPase_AMP"/>
    <property type="match status" value="1"/>
</dbReference>
<dbReference type="PANTHER" id="PTHR42924">
    <property type="entry name" value="EXONUCLEASE"/>
    <property type="match status" value="1"/>
</dbReference>
<dbReference type="InterPro" id="IPR016195">
    <property type="entry name" value="Pol/histidinol_Pase-like"/>
</dbReference>
<gene>
    <name evidence="2" type="ORF">CJP73_13485</name>
</gene>
<protein>
    <submittedName>
        <fullName evidence="2">Phosphatase</fullName>
    </submittedName>
</protein>
<comment type="caution">
    <text evidence="2">The sequence shown here is derived from an EMBL/GenBank/DDBJ whole genome shotgun (WGS) entry which is preliminary data.</text>
</comment>
<dbReference type="PANTHER" id="PTHR42924:SF3">
    <property type="entry name" value="POLYMERASE_HISTIDINOL PHOSPHATASE N-TERMINAL DOMAIN-CONTAINING PROTEIN"/>
    <property type="match status" value="1"/>
</dbReference>
<accession>A0A3A1YRW1</accession>
<organism evidence="2 3">
    <name type="scientific">Neopusillimonas maritima</name>
    <dbReference type="NCBI Taxonomy" id="2026239"/>
    <lineage>
        <taxon>Bacteria</taxon>
        <taxon>Pseudomonadati</taxon>
        <taxon>Pseudomonadota</taxon>
        <taxon>Betaproteobacteria</taxon>
        <taxon>Burkholderiales</taxon>
        <taxon>Alcaligenaceae</taxon>
        <taxon>Neopusillimonas</taxon>
    </lineage>
</organism>
<dbReference type="AlphaFoldDB" id="A0A3A1YRW1"/>
<feature type="domain" description="Polymerase/histidinol phosphatase N-terminal" evidence="1">
    <location>
        <begin position="8"/>
        <end position="73"/>
    </location>
</feature>
<proteinExistence type="predicted"/>
<dbReference type="SUPFAM" id="SSF89550">
    <property type="entry name" value="PHP domain-like"/>
    <property type="match status" value="1"/>
</dbReference>
<dbReference type="OrthoDB" id="9804333at2"/>
<dbReference type="Gene3D" id="1.10.150.650">
    <property type="match status" value="1"/>
</dbReference>
<dbReference type="InterPro" id="IPR003141">
    <property type="entry name" value="Pol/His_phosphatase_N"/>
</dbReference>
<dbReference type="Proteomes" id="UP000266206">
    <property type="component" value="Unassembled WGS sequence"/>
</dbReference>
<sequence length="281" mass="30972">MNLLEVNADLHCHSSQSDGVLDPRELALRAARQGVQIWSLTDHDELSGLTAAGASANEQGLQFIPGVEVSVTWMNRTIHIVGLNIDPANIQLVNGLEEVRRRRADRARAMGDKLEKLGFPGCYEGALSYAGNALLLSRTHFARFMLDQGYCKRLQQVFDSYLGEGKPGFVGVQWASLQQALGWIHAAGGVAVVAHPGRYRFSSTQFSELFDAFRDLGGQAIEVVTGSHYPEQYLEYAKIARRYGFLASRGSDFHSPEESRIDLGQLPQLPSGVEPVWSGWL</sequence>
<reference evidence="2 3" key="1">
    <citation type="submission" date="2017-08" db="EMBL/GenBank/DDBJ databases">
        <title>Pusillimonas indicus sp. nov., a member of the family Alcaligenaceae isolated from surface seawater.</title>
        <authorList>
            <person name="Li J."/>
        </authorList>
    </citation>
    <scope>NUCLEOTIDE SEQUENCE [LARGE SCALE GENOMIC DNA]</scope>
    <source>
        <strain evidence="2 3">L52-1-41</strain>
    </source>
</reference>
<evidence type="ECO:0000313" key="3">
    <source>
        <dbReference type="Proteomes" id="UP000266206"/>
    </source>
</evidence>
<dbReference type="GO" id="GO:0004534">
    <property type="term" value="F:5'-3' RNA exonuclease activity"/>
    <property type="evidence" value="ECO:0007669"/>
    <property type="project" value="TreeGrafter"/>
</dbReference>
<dbReference type="GO" id="GO:0035312">
    <property type="term" value="F:5'-3' DNA exonuclease activity"/>
    <property type="evidence" value="ECO:0007669"/>
    <property type="project" value="TreeGrafter"/>
</dbReference>
<evidence type="ECO:0000259" key="1">
    <source>
        <dbReference type="SMART" id="SM00481"/>
    </source>
</evidence>
<dbReference type="InterPro" id="IPR049742">
    <property type="entry name" value="35NBP"/>
</dbReference>
<evidence type="ECO:0000313" key="2">
    <source>
        <dbReference type="EMBL" id="RIY39670.1"/>
    </source>
</evidence>
<dbReference type="Pfam" id="PF02811">
    <property type="entry name" value="PHP"/>
    <property type="match status" value="1"/>
</dbReference>
<dbReference type="NCBIfam" id="NF041577">
    <property type="entry name" value="nside_bi_sphtase"/>
    <property type="match status" value="1"/>
</dbReference>